<evidence type="ECO:0000259" key="3">
    <source>
        <dbReference type="Pfam" id="PF00144"/>
    </source>
</evidence>
<feature type="chain" id="PRO_5016400747" evidence="2">
    <location>
        <begin position="20"/>
        <end position="479"/>
    </location>
</feature>
<name>A0A316G256_9GAMM</name>
<keyword evidence="1" id="KW-0802">TPR repeat</keyword>
<evidence type="ECO:0000313" key="5">
    <source>
        <dbReference type="Proteomes" id="UP000245790"/>
    </source>
</evidence>
<dbReference type="SUPFAM" id="SSF48452">
    <property type="entry name" value="TPR-like"/>
    <property type="match status" value="1"/>
</dbReference>
<evidence type="ECO:0000256" key="1">
    <source>
        <dbReference type="PROSITE-ProRule" id="PRU00339"/>
    </source>
</evidence>
<feature type="domain" description="Beta-lactamase-related" evidence="3">
    <location>
        <begin position="34"/>
        <end position="334"/>
    </location>
</feature>
<evidence type="ECO:0000313" key="4">
    <source>
        <dbReference type="EMBL" id="PWK53976.1"/>
    </source>
</evidence>
<feature type="signal peptide" evidence="2">
    <location>
        <begin position="1"/>
        <end position="19"/>
    </location>
</feature>
<keyword evidence="5" id="KW-1185">Reference proteome</keyword>
<accession>A0A316G256</accession>
<protein>
    <submittedName>
        <fullName evidence="4">CubicO group peptidase (Beta-lactamase class C family)</fullName>
    </submittedName>
</protein>
<dbReference type="PANTHER" id="PTHR46825">
    <property type="entry name" value="D-ALANYL-D-ALANINE-CARBOXYPEPTIDASE/ENDOPEPTIDASE AMPH"/>
    <property type="match status" value="1"/>
</dbReference>
<dbReference type="PROSITE" id="PS50005">
    <property type="entry name" value="TPR"/>
    <property type="match status" value="1"/>
</dbReference>
<evidence type="ECO:0000256" key="2">
    <source>
        <dbReference type="SAM" id="SignalP"/>
    </source>
</evidence>
<keyword evidence="2" id="KW-0732">Signal</keyword>
<dbReference type="Gene3D" id="3.40.710.10">
    <property type="entry name" value="DD-peptidase/beta-lactamase superfamily"/>
    <property type="match status" value="1"/>
</dbReference>
<dbReference type="SUPFAM" id="SSF56601">
    <property type="entry name" value="beta-lactamase/transpeptidase-like"/>
    <property type="match status" value="1"/>
</dbReference>
<gene>
    <name evidence="4" type="ORF">C8D97_102368</name>
</gene>
<proteinExistence type="predicted"/>
<dbReference type="RefSeq" id="WP_109762127.1">
    <property type="nucleotide sequence ID" value="NZ_QGGU01000002.1"/>
</dbReference>
<comment type="caution">
    <text evidence="4">The sequence shown here is derived from an EMBL/GenBank/DDBJ whole genome shotgun (WGS) entry which is preliminary data.</text>
</comment>
<dbReference type="InterPro" id="IPR012338">
    <property type="entry name" value="Beta-lactam/transpept-like"/>
</dbReference>
<dbReference type="InterPro" id="IPR050491">
    <property type="entry name" value="AmpC-like"/>
</dbReference>
<organism evidence="4 5">
    <name type="scientific">Pleionea mediterranea</name>
    <dbReference type="NCBI Taxonomy" id="523701"/>
    <lineage>
        <taxon>Bacteria</taxon>
        <taxon>Pseudomonadati</taxon>
        <taxon>Pseudomonadota</taxon>
        <taxon>Gammaproteobacteria</taxon>
        <taxon>Oceanospirillales</taxon>
        <taxon>Pleioneaceae</taxon>
        <taxon>Pleionea</taxon>
    </lineage>
</organism>
<reference evidence="4 5" key="1">
    <citation type="submission" date="2018-05" db="EMBL/GenBank/DDBJ databases">
        <title>Genomic Encyclopedia of Type Strains, Phase IV (KMG-IV): sequencing the most valuable type-strain genomes for metagenomic binning, comparative biology and taxonomic classification.</title>
        <authorList>
            <person name="Goeker M."/>
        </authorList>
    </citation>
    <scope>NUCLEOTIDE SEQUENCE [LARGE SCALE GENOMIC DNA]</scope>
    <source>
        <strain evidence="4 5">DSM 25350</strain>
    </source>
</reference>
<dbReference type="OrthoDB" id="5377431at2"/>
<dbReference type="Gene3D" id="1.25.40.10">
    <property type="entry name" value="Tetratricopeptide repeat domain"/>
    <property type="match status" value="1"/>
</dbReference>
<dbReference type="PANTHER" id="PTHR46825:SF9">
    <property type="entry name" value="BETA-LACTAMASE-RELATED DOMAIN-CONTAINING PROTEIN"/>
    <property type="match status" value="1"/>
</dbReference>
<feature type="repeat" description="TPR" evidence="1">
    <location>
        <begin position="421"/>
        <end position="454"/>
    </location>
</feature>
<dbReference type="AlphaFoldDB" id="A0A316G256"/>
<dbReference type="Pfam" id="PF00144">
    <property type="entry name" value="Beta-lactamase"/>
    <property type="match status" value="1"/>
</dbReference>
<sequence length="479" mass="53489">MKNIVKVIPLVLLCFLVRANEQDVAGQLDAFIVEMEKQAIFSGSIAVIENGENIFSKSVGYADASKAKPVEKYAVFNIGSISKGFTAMSILLLVEDNKLQLENSLSTYFPELPNWAEKITISHLLSHSSGLPANGYQPDLDNTKIIPELRTVTEIEFQPGEDTLYGSYGYQLLAMVVERITEQPFGAFVQDRIFVPLNMKYSYVLGTEPRTTAQLAIGYEFGRGNVPQDFTTGASNVYSNVSDLLKWERALSNNALVKQATLQQALTPSKCWGNDCRLNADFGIGVYKNDELWGIHHHGGFGGYQSMLYRFPEKNRAIVFTANNGLELQYNDIRFTLISILDGESPAYPKKDAHIMYYDVLMNKGLDEAKSAYISMRKKSDIYDVNEKDINSIGYFLLGNNHAELAVETFKFCSEQFPDSANIWDSYGEALETAKDIKGARHAYEKALKLATANQNEKLAASIKKNLQRVNALTELTES</sequence>
<dbReference type="InterPro" id="IPR001466">
    <property type="entry name" value="Beta-lactam-related"/>
</dbReference>
<dbReference type="InterPro" id="IPR019734">
    <property type="entry name" value="TPR_rpt"/>
</dbReference>
<dbReference type="EMBL" id="QGGU01000002">
    <property type="protein sequence ID" value="PWK53976.1"/>
    <property type="molecule type" value="Genomic_DNA"/>
</dbReference>
<dbReference type="Proteomes" id="UP000245790">
    <property type="component" value="Unassembled WGS sequence"/>
</dbReference>
<dbReference type="InterPro" id="IPR011990">
    <property type="entry name" value="TPR-like_helical_dom_sf"/>
</dbReference>